<keyword evidence="1" id="KW-0805">Transcription regulation</keyword>
<evidence type="ECO:0000313" key="5">
    <source>
        <dbReference type="EMBL" id="OJG93593.1"/>
    </source>
</evidence>
<gene>
    <name evidence="5" type="ORF">RV15_GL000195</name>
</gene>
<dbReference type="AlphaFoldDB" id="A0AA91GHM7"/>
<evidence type="ECO:0000256" key="2">
    <source>
        <dbReference type="ARBA" id="ARBA00023125"/>
    </source>
</evidence>
<proteinExistence type="predicted"/>
<protein>
    <recommendedName>
        <fullName evidence="4">HTH araC/xylS-type domain-containing protein</fullName>
    </recommendedName>
</protein>
<dbReference type="InterPro" id="IPR018060">
    <property type="entry name" value="HTH_AraC"/>
</dbReference>
<name>A0AA91GHM7_9ENTE</name>
<dbReference type="Pfam" id="PF12833">
    <property type="entry name" value="HTH_18"/>
    <property type="match status" value="1"/>
</dbReference>
<dbReference type="PANTHER" id="PTHR43280:SF34">
    <property type="entry name" value="ARAC-FAMILY TRANSCRIPTIONAL REGULATOR"/>
    <property type="match status" value="1"/>
</dbReference>
<dbReference type="InterPro" id="IPR009057">
    <property type="entry name" value="Homeodomain-like_sf"/>
</dbReference>
<accession>A0AA91GHM7</accession>
<evidence type="ECO:0000313" key="6">
    <source>
        <dbReference type="Proteomes" id="UP000183039"/>
    </source>
</evidence>
<evidence type="ECO:0000256" key="3">
    <source>
        <dbReference type="ARBA" id="ARBA00023163"/>
    </source>
</evidence>
<dbReference type="SUPFAM" id="SSF46689">
    <property type="entry name" value="Homeodomain-like"/>
    <property type="match status" value="2"/>
</dbReference>
<organism evidence="5 6">
    <name type="scientific">Enterococcus silesiacus</name>
    <dbReference type="NCBI Taxonomy" id="332949"/>
    <lineage>
        <taxon>Bacteria</taxon>
        <taxon>Bacillati</taxon>
        <taxon>Bacillota</taxon>
        <taxon>Bacilli</taxon>
        <taxon>Lactobacillales</taxon>
        <taxon>Enterococcaceae</taxon>
        <taxon>Enterococcus</taxon>
    </lineage>
</organism>
<dbReference type="GO" id="GO:0043565">
    <property type="term" value="F:sequence-specific DNA binding"/>
    <property type="evidence" value="ECO:0007669"/>
    <property type="project" value="InterPro"/>
</dbReference>
<reference evidence="5 6" key="1">
    <citation type="submission" date="2014-12" db="EMBL/GenBank/DDBJ databases">
        <title>Draft genome sequences of 29 type strains of Enterococci.</title>
        <authorList>
            <person name="Zhong Z."/>
            <person name="Sun Z."/>
            <person name="Liu W."/>
            <person name="Zhang W."/>
            <person name="Zhang H."/>
        </authorList>
    </citation>
    <scope>NUCLEOTIDE SEQUENCE [LARGE SCALE GENOMIC DNA]</scope>
    <source>
        <strain evidence="5 6">DSM 22801</strain>
    </source>
</reference>
<sequence>MINGIFISKELKKMIALIKFLNHLSDIAIFSYIVVDKTNGQISHQKNLTNHQLTEKQIQRIITQTSVIHNYYFKEQKLLLFAYDTDELNQLVCLFIDDEVGNFISHNDRLLKISETIHLFMKEKEFTAKEVQSLNQNILYLRETIIEKVLSEQIEQQLYHHDFESEEAMFIEVMNGNEEGLKRYYYAFQKNSQTGILSTESELRNQKNILIVAVAVSTRYAIKGGVPYERAYTLSDNLIQDIERKNHFHGAQPPVLEILLLFCKEVRKYNYIKYSTTVKKTCEFIHKNIYSNLSVPMIAAYTNYSVPHLSKLFKKEVGLSLNQYVMKQKIEESKRLLEFKQYDLNMISSLLHFNDASYFIKVFKKYEHMTPKCYWHEKN</sequence>
<dbReference type="PANTHER" id="PTHR43280">
    <property type="entry name" value="ARAC-FAMILY TRANSCRIPTIONAL REGULATOR"/>
    <property type="match status" value="1"/>
</dbReference>
<dbReference type="Gene3D" id="1.10.10.60">
    <property type="entry name" value="Homeodomain-like"/>
    <property type="match status" value="2"/>
</dbReference>
<keyword evidence="2" id="KW-0238">DNA-binding</keyword>
<dbReference type="PROSITE" id="PS01124">
    <property type="entry name" value="HTH_ARAC_FAMILY_2"/>
    <property type="match status" value="1"/>
</dbReference>
<dbReference type="EMBL" id="JXLC01000001">
    <property type="protein sequence ID" value="OJG93593.1"/>
    <property type="molecule type" value="Genomic_DNA"/>
</dbReference>
<dbReference type="Proteomes" id="UP000183039">
    <property type="component" value="Unassembled WGS sequence"/>
</dbReference>
<comment type="caution">
    <text evidence="5">The sequence shown here is derived from an EMBL/GenBank/DDBJ whole genome shotgun (WGS) entry which is preliminary data.</text>
</comment>
<evidence type="ECO:0000259" key="4">
    <source>
        <dbReference type="PROSITE" id="PS01124"/>
    </source>
</evidence>
<dbReference type="GO" id="GO:0003700">
    <property type="term" value="F:DNA-binding transcription factor activity"/>
    <property type="evidence" value="ECO:0007669"/>
    <property type="project" value="InterPro"/>
</dbReference>
<evidence type="ECO:0000256" key="1">
    <source>
        <dbReference type="ARBA" id="ARBA00023015"/>
    </source>
</evidence>
<feature type="domain" description="HTH araC/xylS-type" evidence="4">
    <location>
        <begin position="279"/>
        <end position="377"/>
    </location>
</feature>
<keyword evidence="3" id="KW-0804">Transcription</keyword>
<dbReference type="SMART" id="SM00342">
    <property type="entry name" value="HTH_ARAC"/>
    <property type="match status" value="1"/>
</dbReference>